<reference evidence="1 2" key="1">
    <citation type="journal article" date="2012" name="Genome Biol.">
        <title>Sequencing three crocodilian genomes to illuminate the evolution of archosaurs and amniotes.</title>
        <authorList>
            <person name="St John J.A."/>
            <person name="Braun E.L."/>
            <person name="Isberg S.R."/>
            <person name="Miles L.G."/>
            <person name="Chong A.Y."/>
            <person name="Gongora J."/>
            <person name="Dalzell P."/>
            <person name="Moran C."/>
            <person name="Bed'hom B."/>
            <person name="Abzhanov A."/>
            <person name="Burgess S.C."/>
            <person name="Cooksey A.M."/>
            <person name="Castoe T.A."/>
            <person name="Crawford N.G."/>
            <person name="Densmore L.D."/>
            <person name="Drew J.C."/>
            <person name="Edwards S.V."/>
            <person name="Faircloth B.C."/>
            <person name="Fujita M.K."/>
            <person name="Greenwold M.J."/>
            <person name="Hoffmann F.G."/>
            <person name="Howard J.M."/>
            <person name="Iguchi T."/>
            <person name="Janes D.E."/>
            <person name="Khan S.Y."/>
            <person name="Kohno S."/>
            <person name="de Koning A.J."/>
            <person name="Lance S.L."/>
            <person name="McCarthy F.M."/>
            <person name="McCormack J.E."/>
            <person name="Merchant M.E."/>
            <person name="Peterson D.G."/>
            <person name="Pollock D.D."/>
            <person name="Pourmand N."/>
            <person name="Raney B.J."/>
            <person name="Roessler K.A."/>
            <person name="Sanford J.R."/>
            <person name="Sawyer R.H."/>
            <person name="Schmidt C.J."/>
            <person name="Triplett E.W."/>
            <person name="Tuberville T.D."/>
            <person name="Venegas-Anaya M."/>
            <person name="Howard J.T."/>
            <person name="Jarvis E.D."/>
            <person name="Guillette L.J.Jr."/>
            <person name="Glenn T.C."/>
            <person name="Green R.E."/>
            <person name="Ray D.A."/>
        </authorList>
    </citation>
    <scope>NUCLEOTIDE SEQUENCE [LARGE SCALE GENOMIC DNA]</scope>
    <source>
        <strain evidence="1">KSC_2009_1</strain>
    </source>
</reference>
<dbReference type="EMBL" id="AKHW03005225">
    <property type="protein sequence ID" value="KYO27363.1"/>
    <property type="molecule type" value="Genomic_DNA"/>
</dbReference>
<gene>
    <name evidence="1" type="ORF">Y1Q_0011091</name>
</gene>
<proteinExistence type="predicted"/>
<comment type="caution">
    <text evidence="1">The sequence shown here is derived from an EMBL/GenBank/DDBJ whole genome shotgun (WGS) entry which is preliminary data.</text>
</comment>
<sequence>MNKRELIKLRRGTELMLGAGQLGSSGAGAGHQRPKISQRRDYYKAMMNRKDLQKLQSGESLQHGTAITLELQDAPGENLTAEQ</sequence>
<name>A0A151MS97_ALLMI</name>
<organism evidence="1 2">
    <name type="scientific">Alligator mississippiensis</name>
    <name type="common">American alligator</name>
    <dbReference type="NCBI Taxonomy" id="8496"/>
    <lineage>
        <taxon>Eukaryota</taxon>
        <taxon>Metazoa</taxon>
        <taxon>Chordata</taxon>
        <taxon>Craniata</taxon>
        <taxon>Vertebrata</taxon>
        <taxon>Euteleostomi</taxon>
        <taxon>Archelosauria</taxon>
        <taxon>Archosauria</taxon>
        <taxon>Crocodylia</taxon>
        <taxon>Alligatoridae</taxon>
        <taxon>Alligatorinae</taxon>
        <taxon>Alligator</taxon>
    </lineage>
</organism>
<evidence type="ECO:0000313" key="2">
    <source>
        <dbReference type="Proteomes" id="UP000050525"/>
    </source>
</evidence>
<dbReference type="AlphaFoldDB" id="A0A151MS97"/>
<accession>A0A151MS97</accession>
<dbReference type="Proteomes" id="UP000050525">
    <property type="component" value="Unassembled WGS sequence"/>
</dbReference>
<protein>
    <submittedName>
        <fullName evidence="1">Uncharacterized protein</fullName>
    </submittedName>
</protein>
<keyword evidence="2" id="KW-1185">Reference proteome</keyword>
<evidence type="ECO:0000313" key="1">
    <source>
        <dbReference type="EMBL" id="KYO27363.1"/>
    </source>
</evidence>